<feature type="domain" description="PiggyBac transposable element-derived protein" evidence="1">
    <location>
        <begin position="1"/>
        <end position="153"/>
    </location>
</feature>
<name>A0A310SIQ4_9HYME</name>
<organism evidence="2 3">
    <name type="scientific">Eufriesea mexicana</name>
    <dbReference type="NCBI Taxonomy" id="516756"/>
    <lineage>
        <taxon>Eukaryota</taxon>
        <taxon>Metazoa</taxon>
        <taxon>Ecdysozoa</taxon>
        <taxon>Arthropoda</taxon>
        <taxon>Hexapoda</taxon>
        <taxon>Insecta</taxon>
        <taxon>Pterygota</taxon>
        <taxon>Neoptera</taxon>
        <taxon>Endopterygota</taxon>
        <taxon>Hymenoptera</taxon>
        <taxon>Apocrita</taxon>
        <taxon>Aculeata</taxon>
        <taxon>Apoidea</taxon>
        <taxon>Anthophila</taxon>
        <taxon>Apidae</taxon>
        <taxon>Eufriesea</taxon>
    </lineage>
</organism>
<evidence type="ECO:0000259" key="1">
    <source>
        <dbReference type="Pfam" id="PF13843"/>
    </source>
</evidence>
<dbReference type="Pfam" id="PF13843">
    <property type="entry name" value="DDE_Tnp_1_7"/>
    <property type="match status" value="1"/>
</dbReference>
<proteinExistence type="predicted"/>
<dbReference type="PANTHER" id="PTHR46599">
    <property type="entry name" value="PIGGYBAC TRANSPOSABLE ELEMENT-DERIVED PROTEIN 4"/>
    <property type="match status" value="1"/>
</dbReference>
<dbReference type="EMBL" id="KQ762903">
    <property type="protein sequence ID" value="OAD55272.1"/>
    <property type="molecule type" value="Genomic_DNA"/>
</dbReference>
<keyword evidence="3" id="KW-1185">Reference proteome</keyword>
<evidence type="ECO:0000313" key="2">
    <source>
        <dbReference type="EMBL" id="OAD55272.1"/>
    </source>
</evidence>
<accession>A0A310SIQ4</accession>
<dbReference type="OrthoDB" id="8123139at2759"/>
<dbReference type="AlphaFoldDB" id="A0A310SIQ4"/>
<evidence type="ECO:0000313" key="3">
    <source>
        <dbReference type="Proteomes" id="UP000250275"/>
    </source>
</evidence>
<dbReference type="InterPro" id="IPR029526">
    <property type="entry name" value="PGBD"/>
</dbReference>
<gene>
    <name evidence="2" type="ORF">WN48_04914</name>
</gene>
<protein>
    <recommendedName>
        <fullName evidence="1">PiggyBac transposable element-derived protein domain-containing protein</fullName>
    </recommendedName>
</protein>
<sequence>MKLAEPFTNCRRNITTHNFFTSASLAAKLLAKGTTLVGTIRANRRKLPALAKTAKDNMKLFSTIIYKLNDCTLTIYKSKPRKKVMILSTKHKSVKTKNNRKKTPETITYYNKSKFGIDMVDQMARKYSVKSKCSRWPVQAVFNILDFAGINAWIIRKQLG</sequence>
<dbReference type="PANTHER" id="PTHR46599:SF6">
    <property type="entry name" value="DUAL SPECIFICITY PHOSPHATASE 26"/>
    <property type="match status" value="1"/>
</dbReference>
<dbReference type="Proteomes" id="UP000250275">
    <property type="component" value="Unassembled WGS sequence"/>
</dbReference>
<reference evidence="2 3" key="1">
    <citation type="submission" date="2015-07" db="EMBL/GenBank/DDBJ databases">
        <title>The genome of Eufriesea mexicana.</title>
        <authorList>
            <person name="Pan H."/>
            <person name="Kapheim K."/>
        </authorList>
    </citation>
    <scope>NUCLEOTIDE SEQUENCE [LARGE SCALE GENOMIC DNA]</scope>
    <source>
        <strain evidence="2">0111107269</strain>
        <tissue evidence="2">Whole body</tissue>
    </source>
</reference>